<dbReference type="InterPro" id="IPR008278">
    <property type="entry name" value="4-PPantetheinyl_Trfase_dom"/>
</dbReference>
<feature type="domain" description="4'-phosphopantetheinyl transferase N-terminal" evidence="4">
    <location>
        <begin position="43"/>
        <end position="103"/>
    </location>
</feature>
<dbReference type="GO" id="GO:0008897">
    <property type="term" value="F:holo-[acyl-carrier-protein] synthase activity"/>
    <property type="evidence" value="ECO:0007669"/>
    <property type="project" value="InterPro"/>
</dbReference>
<dbReference type="RefSeq" id="WP_115563546.1">
    <property type="nucleotide sequence ID" value="NZ_QRGR01000001.1"/>
</dbReference>
<dbReference type="Pfam" id="PF01648">
    <property type="entry name" value="ACPS"/>
    <property type="match status" value="1"/>
</dbReference>
<dbReference type="OrthoDB" id="1190494at2"/>
<accession>A0A3D8LI86</accession>
<evidence type="ECO:0000313" key="6">
    <source>
        <dbReference type="Proteomes" id="UP000256708"/>
    </source>
</evidence>
<dbReference type="InterPro" id="IPR041354">
    <property type="entry name" value="4PPT_N"/>
</dbReference>
<dbReference type="Pfam" id="PF17837">
    <property type="entry name" value="4PPT_N"/>
    <property type="match status" value="1"/>
</dbReference>
<dbReference type="EMBL" id="QRGR01000001">
    <property type="protein sequence ID" value="RDV17026.1"/>
    <property type="molecule type" value="Genomic_DNA"/>
</dbReference>
<dbReference type="AlphaFoldDB" id="A0A3D8LI86"/>
<evidence type="ECO:0000313" key="5">
    <source>
        <dbReference type="EMBL" id="RDV17026.1"/>
    </source>
</evidence>
<name>A0A3D8LI86_9BACT</name>
<dbReference type="GO" id="GO:0000287">
    <property type="term" value="F:magnesium ion binding"/>
    <property type="evidence" value="ECO:0007669"/>
    <property type="project" value="InterPro"/>
</dbReference>
<gene>
    <name evidence="5" type="ORF">DXT99_00460</name>
</gene>
<dbReference type="InterPro" id="IPR050559">
    <property type="entry name" value="P-Pant_transferase_sf"/>
</dbReference>
<evidence type="ECO:0000259" key="4">
    <source>
        <dbReference type="Pfam" id="PF17837"/>
    </source>
</evidence>
<comment type="similarity">
    <text evidence="1">Belongs to the P-Pant transferase superfamily. Gsp/Sfp/HetI/AcpT family.</text>
</comment>
<reference evidence="6" key="1">
    <citation type="submission" date="2018-08" db="EMBL/GenBank/DDBJ databases">
        <authorList>
            <person name="Liu Z.-W."/>
            <person name="Du Z.-J."/>
        </authorList>
    </citation>
    <scope>NUCLEOTIDE SEQUENCE [LARGE SCALE GENOMIC DNA]</scope>
    <source>
        <strain evidence="6">H4X</strain>
    </source>
</reference>
<sequence length="216" mass="24708">MPLLLTRQLNPNTWLGIWQLQESVQDLRALLPLHADVSAMAGKVHPRRQQEWLASRVLVYQLLPHFTSEPLVLARDENGRPYFQDQPLHVSITHSPHLAAVILSGQHQVGIDIELITPKALRVADKFLTEAEKRCTASDEKATCLYWSAKETLYKLYSRKKLVLKDNLLISPGLEPNMLLGRVQIENFSKLYQIHHDTIQEHVLTYCIDSESKTTT</sequence>
<dbReference type="PANTHER" id="PTHR12215:SF10">
    <property type="entry name" value="L-AMINOADIPATE-SEMIALDEHYDE DEHYDROGENASE-PHOSPHOPANTETHEINYL TRANSFERASE"/>
    <property type="match status" value="1"/>
</dbReference>
<evidence type="ECO:0000256" key="1">
    <source>
        <dbReference type="ARBA" id="ARBA00010990"/>
    </source>
</evidence>
<dbReference type="PANTHER" id="PTHR12215">
    <property type="entry name" value="PHOSPHOPANTETHEINE TRANSFERASE"/>
    <property type="match status" value="1"/>
</dbReference>
<evidence type="ECO:0000256" key="2">
    <source>
        <dbReference type="ARBA" id="ARBA00022679"/>
    </source>
</evidence>
<feature type="domain" description="4'-phosphopantetheinyl transferase" evidence="3">
    <location>
        <begin position="108"/>
        <end position="161"/>
    </location>
</feature>
<organism evidence="5 6">
    <name type="scientific">Pontibacter diazotrophicus</name>
    <dbReference type="NCBI Taxonomy" id="1400979"/>
    <lineage>
        <taxon>Bacteria</taxon>
        <taxon>Pseudomonadati</taxon>
        <taxon>Bacteroidota</taxon>
        <taxon>Cytophagia</taxon>
        <taxon>Cytophagales</taxon>
        <taxon>Hymenobacteraceae</taxon>
        <taxon>Pontibacter</taxon>
    </lineage>
</organism>
<evidence type="ECO:0000259" key="3">
    <source>
        <dbReference type="Pfam" id="PF01648"/>
    </source>
</evidence>
<proteinExistence type="inferred from homology"/>
<dbReference type="Proteomes" id="UP000256708">
    <property type="component" value="Unassembled WGS sequence"/>
</dbReference>
<dbReference type="GO" id="GO:0019878">
    <property type="term" value="P:lysine biosynthetic process via aminoadipic acid"/>
    <property type="evidence" value="ECO:0007669"/>
    <property type="project" value="TreeGrafter"/>
</dbReference>
<keyword evidence="6" id="KW-1185">Reference proteome</keyword>
<comment type="caution">
    <text evidence="5">The sequence shown here is derived from an EMBL/GenBank/DDBJ whole genome shotgun (WGS) entry which is preliminary data.</text>
</comment>
<dbReference type="InterPro" id="IPR037143">
    <property type="entry name" value="4-PPantetheinyl_Trfase_dom_sf"/>
</dbReference>
<dbReference type="GO" id="GO:0005829">
    <property type="term" value="C:cytosol"/>
    <property type="evidence" value="ECO:0007669"/>
    <property type="project" value="TreeGrafter"/>
</dbReference>
<keyword evidence="2 5" id="KW-0808">Transferase</keyword>
<dbReference type="SUPFAM" id="SSF56214">
    <property type="entry name" value="4'-phosphopantetheinyl transferase"/>
    <property type="match status" value="2"/>
</dbReference>
<protein>
    <submittedName>
        <fullName evidence="5">4-phosphopantetheinyl transferase</fullName>
    </submittedName>
</protein>
<dbReference type="Gene3D" id="3.90.470.20">
    <property type="entry name" value="4'-phosphopantetheinyl transferase domain"/>
    <property type="match status" value="1"/>
</dbReference>